<proteinExistence type="predicted"/>
<dbReference type="GO" id="GO:0006835">
    <property type="term" value="P:dicarboxylic acid transport"/>
    <property type="evidence" value="ECO:0007669"/>
    <property type="project" value="TreeGrafter"/>
</dbReference>
<evidence type="ECO:0000256" key="7">
    <source>
        <dbReference type="SAM" id="Phobius"/>
    </source>
</evidence>
<evidence type="ECO:0000256" key="2">
    <source>
        <dbReference type="ARBA" id="ARBA00022448"/>
    </source>
</evidence>
<evidence type="ECO:0000256" key="4">
    <source>
        <dbReference type="ARBA" id="ARBA00022692"/>
    </source>
</evidence>
<dbReference type="RefSeq" id="WP_007704939.1">
    <property type="nucleotide sequence ID" value="NZ_CABMHH010000193.1"/>
</dbReference>
<dbReference type="Pfam" id="PF00375">
    <property type="entry name" value="SDF"/>
    <property type="match status" value="1"/>
</dbReference>
<dbReference type="EMBL" id="QSBM01000010">
    <property type="protein sequence ID" value="RGX28812.1"/>
    <property type="molecule type" value="Genomic_DNA"/>
</dbReference>
<name>A0A413FEF1_9FIRM</name>
<feature type="transmembrane region" description="Helical" evidence="7">
    <location>
        <begin position="300"/>
        <end position="318"/>
    </location>
</feature>
<feature type="transmembrane region" description="Helical" evidence="7">
    <location>
        <begin position="325"/>
        <end position="343"/>
    </location>
</feature>
<feature type="transmembrane region" description="Helical" evidence="7">
    <location>
        <begin position="76"/>
        <end position="102"/>
    </location>
</feature>
<dbReference type="GO" id="GO:0005886">
    <property type="term" value="C:plasma membrane"/>
    <property type="evidence" value="ECO:0007669"/>
    <property type="project" value="UniProtKB-SubCell"/>
</dbReference>
<feature type="transmembrane region" description="Helical" evidence="7">
    <location>
        <begin position="183"/>
        <end position="206"/>
    </location>
</feature>
<feature type="transmembrane region" description="Helical" evidence="7">
    <location>
        <begin position="12"/>
        <end position="31"/>
    </location>
</feature>
<keyword evidence="3" id="KW-1003">Cell membrane</keyword>
<dbReference type="SUPFAM" id="SSF118215">
    <property type="entry name" value="Proton glutamate symport protein"/>
    <property type="match status" value="1"/>
</dbReference>
<protein>
    <submittedName>
        <fullName evidence="8">Dicarboxylate/amino acid:cation symporter</fullName>
    </submittedName>
</protein>
<feature type="transmembrane region" description="Helical" evidence="7">
    <location>
        <begin position="43"/>
        <end position="64"/>
    </location>
</feature>
<dbReference type="PANTHER" id="PTHR42865">
    <property type="entry name" value="PROTON/GLUTAMATE-ASPARTATE SYMPORTER"/>
    <property type="match status" value="1"/>
</dbReference>
<dbReference type="InterPro" id="IPR001991">
    <property type="entry name" value="Na-dicarboxylate_symporter"/>
</dbReference>
<evidence type="ECO:0000256" key="6">
    <source>
        <dbReference type="ARBA" id="ARBA00023136"/>
    </source>
</evidence>
<feature type="transmembrane region" description="Helical" evidence="7">
    <location>
        <begin position="349"/>
        <end position="371"/>
    </location>
</feature>
<keyword evidence="6 7" id="KW-0472">Membrane</keyword>
<reference evidence="8 9" key="1">
    <citation type="submission" date="2018-08" db="EMBL/GenBank/DDBJ databases">
        <title>A genome reference for cultivated species of the human gut microbiota.</title>
        <authorList>
            <person name="Zou Y."/>
            <person name="Xue W."/>
            <person name="Luo G."/>
        </authorList>
    </citation>
    <scope>NUCLEOTIDE SEQUENCE [LARGE SCALE GENOMIC DNA]</scope>
    <source>
        <strain evidence="8 9">AF04-15</strain>
    </source>
</reference>
<dbReference type="OrthoDB" id="9768885at2"/>
<keyword evidence="2" id="KW-0813">Transport</keyword>
<comment type="caution">
    <text evidence="8">The sequence shown here is derived from an EMBL/GenBank/DDBJ whole genome shotgun (WGS) entry which is preliminary data.</text>
</comment>
<dbReference type="Proteomes" id="UP000283880">
    <property type="component" value="Unassembled WGS sequence"/>
</dbReference>
<evidence type="ECO:0000313" key="9">
    <source>
        <dbReference type="Proteomes" id="UP000283880"/>
    </source>
</evidence>
<dbReference type="Gene3D" id="1.10.3860.10">
    <property type="entry name" value="Sodium:dicarboxylate symporter"/>
    <property type="match status" value="1"/>
</dbReference>
<keyword evidence="4 7" id="KW-0812">Transmembrane</keyword>
<evidence type="ECO:0000256" key="5">
    <source>
        <dbReference type="ARBA" id="ARBA00022989"/>
    </source>
</evidence>
<evidence type="ECO:0000256" key="1">
    <source>
        <dbReference type="ARBA" id="ARBA00004651"/>
    </source>
</evidence>
<feature type="transmembrane region" description="Helical" evidence="7">
    <location>
        <begin position="218"/>
        <end position="239"/>
    </location>
</feature>
<accession>A0A413FEF1</accession>
<evidence type="ECO:0000313" key="8">
    <source>
        <dbReference type="EMBL" id="RGX28812.1"/>
    </source>
</evidence>
<organism evidence="8 9">
    <name type="scientific">Enterocloster asparagiformis</name>
    <dbReference type="NCBI Taxonomy" id="333367"/>
    <lineage>
        <taxon>Bacteria</taxon>
        <taxon>Bacillati</taxon>
        <taxon>Bacillota</taxon>
        <taxon>Clostridia</taxon>
        <taxon>Lachnospirales</taxon>
        <taxon>Lachnospiraceae</taxon>
        <taxon>Enterocloster</taxon>
    </lineage>
</organism>
<evidence type="ECO:0000256" key="3">
    <source>
        <dbReference type="ARBA" id="ARBA00022475"/>
    </source>
</evidence>
<dbReference type="AlphaFoldDB" id="A0A413FEF1"/>
<dbReference type="GO" id="GO:0015293">
    <property type="term" value="F:symporter activity"/>
    <property type="evidence" value="ECO:0007669"/>
    <property type="project" value="UniProtKB-KW"/>
</dbReference>
<feature type="transmembrane region" description="Helical" evidence="7">
    <location>
        <begin position="144"/>
        <end position="162"/>
    </location>
</feature>
<dbReference type="InterPro" id="IPR036458">
    <property type="entry name" value="Na:dicarbo_symporter_sf"/>
</dbReference>
<dbReference type="PANTHER" id="PTHR42865:SF7">
    <property type="entry name" value="PROTON_GLUTAMATE-ASPARTATE SYMPORTER"/>
    <property type="match status" value="1"/>
</dbReference>
<keyword evidence="5 7" id="KW-1133">Transmembrane helix</keyword>
<comment type="subcellular location">
    <subcellularLocation>
        <location evidence="1">Cell membrane</location>
        <topology evidence="1">Multi-pass membrane protein</topology>
    </subcellularLocation>
</comment>
<gene>
    <name evidence="8" type="ORF">DWV29_14470</name>
</gene>
<sequence>MKAKSIIKSYWDSILLIIGMVAGGIIGVIWGPGASALTPIADVFLNLMFCIVVPLVYVSIVTSIANLKSGKEMSKLMVSMFAVFIITQLIAALLSGGIIGILEPARGAILPSVTEEVEVSDVSFNILSQVTVGDFSLLWSRGSLLALVIFALLSGVALRAVADKAPYVITGLNQLNQVIMKMVAYIMKLGPIGLGAYFAAMIGQFGGSVSGPMAKMVIVTWIYAFIYMFTVGPLFSWIGAGKRGVSQYLKFFLRPAVTALGTCSSAAGVPVNIQVGKEMGISDDVNSVVMPLGCNLHKEGACLIVMITISLECSLLGLNFFDPKMFMTAVAAALIGSMITGAIPTGGNVIIMLVISMFGFPAETIPLIILLHTLVDGPTTMLNVVGDLSSALTIDNRLQSSRTKLQVKGTD</sequence>
<dbReference type="PRINTS" id="PR00173">
    <property type="entry name" value="EDTRNSPORT"/>
</dbReference>
<feature type="transmembrane region" description="Helical" evidence="7">
    <location>
        <begin position="251"/>
        <end position="273"/>
    </location>
</feature>